<accession>A0A367LHH6</accession>
<protein>
    <submittedName>
        <fullName evidence="1">Uncharacterized protein</fullName>
    </submittedName>
</protein>
<proteinExistence type="predicted"/>
<dbReference type="EMBL" id="LKCN02000005">
    <property type="protein sequence ID" value="RCI13847.1"/>
    <property type="molecule type" value="Genomic_DNA"/>
</dbReference>
<evidence type="ECO:0000313" key="2">
    <source>
        <dbReference type="Proteomes" id="UP000253664"/>
    </source>
</evidence>
<evidence type="ECO:0000313" key="1">
    <source>
        <dbReference type="EMBL" id="RCI13847.1"/>
    </source>
</evidence>
<gene>
    <name evidence="1" type="ORF">L249_8238</name>
</gene>
<dbReference type="OrthoDB" id="4927667at2759"/>
<keyword evidence="2" id="KW-1185">Reference proteome</keyword>
<organism evidence="1 2">
    <name type="scientific">Ophiocordyceps polyrhachis-furcata BCC 54312</name>
    <dbReference type="NCBI Taxonomy" id="1330021"/>
    <lineage>
        <taxon>Eukaryota</taxon>
        <taxon>Fungi</taxon>
        <taxon>Dikarya</taxon>
        <taxon>Ascomycota</taxon>
        <taxon>Pezizomycotina</taxon>
        <taxon>Sordariomycetes</taxon>
        <taxon>Hypocreomycetidae</taxon>
        <taxon>Hypocreales</taxon>
        <taxon>Ophiocordycipitaceae</taxon>
        <taxon>Ophiocordyceps</taxon>
    </lineage>
</organism>
<dbReference type="AlphaFoldDB" id="A0A367LHH6"/>
<dbReference type="Proteomes" id="UP000253664">
    <property type="component" value="Unassembled WGS sequence"/>
</dbReference>
<sequence length="277" mass="30479">MGHIQIIGDVTSSNWSVPRYFVPHLTKSVSYSKKSHPYLTLSTSKHWQADPTRHKKKMADESATVLIPETTLQRLAPSQPGTWYLTDQDSNCFTITYVMGADQAPVTYRVVPCNTEKDIADKCGRHVYKYTGYIPENVSQPAGSNHVAPLNIAITRRDDDGNVIPNQPQQPDDYVVSVNASMQNQLNAAAFQYVPPQADGLGQQPALPGDQSGLWIWNMASSQPFDGMTADNALGVLLGDHANGQNSFNDIIPSSGDMTLENADIGQMQWNDFNPIN</sequence>
<comment type="caution">
    <text evidence="1">The sequence shown here is derived from an EMBL/GenBank/DDBJ whole genome shotgun (WGS) entry which is preliminary data.</text>
</comment>
<reference evidence="1 2" key="1">
    <citation type="journal article" date="2015" name="BMC Genomics">
        <title>Insights from the genome of Ophiocordyceps polyrhachis-furcata to pathogenicity and host specificity in insect fungi.</title>
        <authorList>
            <person name="Wichadakul D."/>
            <person name="Kobmoo N."/>
            <person name="Ingsriswang S."/>
            <person name="Tangphatsornruang S."/>
            <person name="Chantasingh D."/>
            <person name="Luangsa-ard J.J."/>
            <person name="Eurwilaichitr L."/>
        </authorList>
    </citation>
    <scope>NUCLEOTIDE SEQUENCE [LARGE SCALE GENOMIC DNA]</scope>
    <source>
        <strain evidence="1 2">BCC 54312</strain>
    </source>
</reference>
<name>A0A367LHH6_9HYPO</name>